<evidence type="ECO:0000313" key="2">
    <source>
        <dbReference type="EMBL" id="MBH8573573.1"/>
    </source>
</evidence>
<dbReference type="RefSeq" id="WP_214432393.1">
    <property type="nucleotide sequence ID" value="NZ_CAWPUQ010000200.1"/>
</dbReference>
<proteinExistence type="predicted"/>
<evidence type="ECO:0000313" key="3">
    <source>
        <dbReference type="Proteomes" id="UP000662314"/>
    </source>
</evidence>
<dbReference type="EMBL" id="JAECZA010000037">
    <property type="protein sequence ID" value="MBH8573573.1"/>
    <property type="molecule type" value="Genomic_DNA"/>
</dbReference>
<accession>A0A8J7I3X8</accession>
<organism evidence="2 3">
    <name type="scientific">Dendronalium phyllosphericum CENA369</name>
    <dbReference type="NCBI Taxonomy" id="1725256"/>
    <lineage>
        <taxon>Bacteria</taxon>
        <taxon>Bacillati</taxon>
        <taxon>Cyanobacteriota</taxon>
        <taxon>Cyanophyceae</taxon>
        <taxon>Nostocales</taxon>
        <taxon>Nostocaceae</taxon>
        <taxon>Dendronalium</taxon>
        <taxon>Dendronalium phyllosphericum</taxon>
    </lineage>
</organism>
<sequence>MNFLFLTPGVAQFLTFISYQLLVISYQLVIGYGLSIPRHLPDNRSLLTAR</sequence>
<keyword evidence="3" id="KW-1185">Reference proteome</keyword>
<dbReference type="AlphaFoldDB" id="A0A8J7I3X8"/>
<protein>
    <submittedName>
        <fullName evidence="2">Uncharacterized protein</fullName>
    </submittedName>
</protein>
<gene>
    <name evidence="2" type="ORF">I8752_11215</name>
</gene>
<keyword evidence="1" id="KW-1133">Transmembrane helix</keyword>
<reference evidence="2 3" key="1">
    <citation type="journal article" date="2021" name="Int. J. Syst. Evol. Microbiol.">
        <title>Amazonocrinis nigriterrae gen. nov., sp. nov., Atlanticothrix silvestris gen. nov., sp. nov. and Dendronalium phyllosphericum gen. nov., sp. nov., nostocacean cyanobacteria from Brazilian environments.</title>
        <authorList>
            <person name="Alvarenga D.O."/>
            <person name="Andreote A.P.D."/>
            <person name="Branco L.H.Z."/>
            <person name="Delbaje E."/>
            <person name="Cruz R.B."/>
            <person name="Varani A.M."/>
            <person name="Fiore M.F."/>
        </authorList>
    </citation>
    <scope>NUCLEOTIDE SEQUENCE [LARGE SCALE GENOMIC DNA]</scope>
    <source>
        <strain evidence="2 3">CENA369</strain>
    </source>
</reference>
<keyword evidence="1" id="KW-0472">Membrane</keyword>
<comment type="caution">
    <text evidence="2">The sequence shown here is derived from an EMBL/GenBank/DDBJ whole genome shotgun (WGS) entry which is preliminary data.</text>
</comment>
<keyword evidence="1" id="KW-0812">Transmembrane</keyword>
<name>A0A8J7I3X8_9NOST</name>
<dbReference type="Proteomes" id="UP000662314">
    <property type="component" value="Unassembled WGS sequence"/>
</dbReference>
<evidence type="ECO:0000256" key="1">
    <source>
        <dbReference type="SAM" id="Phobius"/>
    </source>
</evidence>
<feature type="transmembrane region" description="Helical" evidence="1">
    <location>
        <begin position="12"/>
        <end position="34"/>
    </location>
</feature>